<dbReference type="PROSITE" id="PS51885">
    <property type="entry name" value="NEPRILYSIN"/>
    <property type="match status" value="1"/>
</dbReference>
<dbReference type="InterPro" id="IPR000718">
    <property type="entry name" value="Peptidase_M13"/>
</dbReference>
<evidence type="ECO:0000256" key="2">
    <source>
        <dbReference type="ARBA" id="ARBA00007357"/>
    </source>
</evidence>
<proteinExistence type="inferred from homology"/>
<keyword evidence="6" id="KW-0862">Zinc</keyword>
<evidence type="ECO:0000313" key="12">
    <source>
        <dbReference type="EMBL" id="MDR6840144.1"/>
    </source>
</evidence>
<dbReference type="InterPro" id="IPR018497">
    <property type="entry name" value="Peptidase_M13_C"/>
</dbReference>
<dbReference type="InterPro" id="IPR008753">
    <property type="entry name" value="Peptidase_M13_N"/>
</dbReference>
<feature type="chain" id="PRO_5046628621" evidence="9">
    <location>
        <begin position="30"/>
        <end position="674"/>
    </location>
</feature>
<reference evidence="12 13" key="1">
    <citation type="submission" date="2023-07" db="EMBL/GenBank/DDBJ databases">
        <title>Sorghum-associated microbial communities from plants grown in Nebraska, USA.</title>
        <authorList>
            <person name="Schachtman D."/>
        </authorList>
    </citation>
    <scope>NUCLEOTIDE SEQUENCE [LARGE SCALE GENOMIC DNA]</scope>
    <source>
        <strain evidence="12 13">BE107</strain>
    </source>
</reference>
<evidence type="ECO:0000259" key="10">
    <source>
        <dbReference type="Pfam" id="PF01431"/>
    </source>
</evidence>
<sequence length="674" mass="73687">MPPLRNALSKPTLLAFALVAALGVTDAQAAKKKKKAPRAPTVSAECTDFYSSANAEWLKANPLPAGAGSLTALGQLLERSQQQQRQLLDAAMQAPQGNVQKLLGDFWASGLDEAAVEADGAKPIAPLLDRINGIKKSKDVPAAIAALHQIGIPVAFNFSPDVDLKALDRHIGYFSQGGLGLPDPAYYTRTDADTRELLGRYKNYVKQILALTGTKPEKLDAEANAVIDLETRIARVSKPFQELSNPLSNYLPVATKDLGKQYRNLQLDAFLKAQSVNDDTVSMVNPALFAELNTLVGNLKPDQWKIYLRWQVGDAMAPYLAKPYREANFEFRGRVLKGETAPAPRWQQVLNAINTAAGPMLGREYAGRYLPSSSKSKAESIAQNVREALARGIERNAWMSASAKAEAKSKIDKLKIEIGTPRRDLDYSVQPMGRGSFGSNILIASTWRHREEMKRIGKGNADRRWDVLPQQPALAYDLAQNRLIVTAAVLQAPVLDVNRGDSALYGSYGALVGHELNRGFDIRGRMIDANGELRDWWTPADVTAWSGIGSRVAAQYNGYPYPASSNAKVNGTLTQDENLADLAGVELAWDAFTNAQLAPNLGAKQTLFRSWSELWAQQISTAEAAQRIATDVHAPGQWRSNGPLTNQPAFGESFSCKAGQPMRRSDAEQIKLWR</sequence>
<dbReference type="EMBL" id="JAVDTT010000001">
    <property type="protein sequence ID" value="MDR6840144.1"/>
    <property type="molecule type" value="Genomic_DNA"/>
</dbReference>
<keyword evidence="5 12" id="KW-0378">Hydrolase</keyword>
<gene>
    <name evidence="12" type="ORF">J2W94_000408</name>
</gene>
<evidence type="ECO:0000256" key="5">
    <source>
        <dbReference type="ARBA" id="ARBA00022801"/>
    </source>
</evidence>
<dbReference type="PANTHER" id="PTHR11733:SF167">
    <property type="entry name" value="FI17812P1-RELATED"/>
    <property type="match status" value="1"/>
</dbReference>
<dbReference type="Gene3D" id="1.10.1380.10">
    <property type="entry name" value="Neutral endopeptidase , domain2"/>
    <property type="match status" value="1"/>
</dbReference>
<protein>
    <submittedName>
        <fullName evidence="12">Endopeptidase</fullName>
        <ecNumber evidence="12">3.4.24.-</ecNumber>
    </submittedName>
</protein>
<dbReference type="PANTHER" id="PTHR11733">
    <property type="entry name" value="ZINC METALLOPROTEASE FAMILY M13 NEPRILYSIN-RELATED"/>
    <property type="match status" value="1"/>
</dbReference>
<keyword evidence="13" id="KW-1185">Reference proteome</keyword>
<keyword evidence="4" id="KW-0479">Metal-binding</keyword>
<keyword evidence="3" id="KW-0645">Protease</keyword>
<dbReference type="InterPro" id="IPR042089">
    <property type="entry name" value="Peptidase_M13_dom_2"/>
</dbReference>
<dbReference type="Pfam" id="PF05649">
    <property type="entry name" value="Peptidase_M13_N"/>
    <property type="match status" value="1"/>
</dbReference>
<feature type="region of interest" description="Disordered" evidence="8">
    <location>
        <begin position="634"/>
        <end position="674"/>
    </location>
</feature>
<feature type="signal peptide" evidence="9">
    <location>
        <begin position="1"/>
        <end position="29"/>
    </location>
</feature>
<evidence type="ECO:0000256" key="4">
    <source>
        <dbReference type="ARBA" id="ARBA00022723"/>
    </source>
</evidence>
<comment type="similarity">
    <text evidence="2">Belongs to the peptidase M13 family.</text>
</comment>
<evidence type="ECO:0000256" key="8">
    <source>
        <dbReference type="SAM" id="MobiDB-lite"/>
    </source>
</evidence>
<dbReference type="GO" id="GO:0016787">
    <property type="term" value="F:hydrolase activity"/>
    <property type="evidence" value="ECO:0007669"/>
    <property type="project" value="UniProtKB-KW"/>
</dbReference>
<dbReference type="PRINTS" id="PR00786">
    <property type="entry name" value="NEPRILYSIN"/>
</dbReference>
<organism evidence="12 13">
    <name type="scientific">Pseudoxanthomonas sacheonensis</name>
    <dbReference type="NCBI Taxonomy" id="443615"/>
    <lineage>
        <taxon>Bacteria</taxon>
        <taxon>Pseudomonadati</taxon>
        <taxon>Pseudomonadota</taxon>
        <taxon>Gammaproteobacteria</taxon>
        <taxon>Lysobacterales</taxon>
        <taxon>Lysobacteraceae</taxon>
        <taxon>Pseudoxanthomonas</taxon>
    </lineage>
</organism>
<evidence type="ECO:0000259" key="11">
    <source>
        <dbReference type="Pfam" id="PF05649"/>
    </source>
</evidence>
<feature type="compositionally biased region" description="Polar residues" evidence="8">
    <location>
        <begin position="638"/>
        <end position="648"/>
    </location>
</feature>
<evidence type="ECO:0000313" key="13">
    <source>
        <dbReference type="Proteomes" id="UP001254759"/>
    </source>
</evidence>
<evidence type="ECO:0000256" key="7">
    <source>
        <dbReference type="ARBA" id="ARBA00023049"/>
    </source>
</evidence>
<dbReference type="EC" id="3.4.24.-" evidence="12"/>
<comment type="caution">
    <text evidence="12">The sequence shown here is derived from an EMBL/GenBank/DDBJ whole genome shotgun (WGS) entry which is preliminary data.</text>
</comment>
<dbReference type="Pfam" id="PF01431">
    <property type="entry name" value="Peptidase_M13"/>
    <property type="match status" value="1"/>
</dbReference>
<evidence type="ECO:0000256" key="1">
    <source>
        <dbReference type="ARBA" id="ARBA00001947"/>
    </source>
</evidence>
<name>A0ABU1RMY5_9GAMM</name>
<dbReference type="CDD" id="cd08662">
    <property type="entry name" value="M13"/>
    <property type="match status" value="1"/>
</dbReference>
<evidence type="ECO:0000256" key="9">
    <source>
        <dbReference type="SAM" id="SignalP"/>
    </source>
</evidence>
<dbReference type="Proteomes" id="UP001254759">
    <property type="component" value="Unassembled WGS sequence"/>
</dbReference>
<feature type="domain" description="Peptidase M13 C-terminal" evidence="10">
    <location>
        <begin position="476"/>
        <end position="669"/>
    </location>
</feature>
<feature type="domain" description="Peptidase M13 N-terminal" evidence="11">
    <location>
        <begin position="46"/>
        <end position="421"/>
    </location>
</feature>
<dbReference type="SUPFAM" id="SSF55486">
    <property type="entry name" value="Metalloproteases ('zincins'), catalytic domain"/>
    <property type="match status" value="1"/>
</dbReference>
<keyword evidence="9" id="KW-0732">Signal</keyword>
<evidence type="ECO:0000256" key="6">
    <source>
        <dbReference type="ARBA" id="ARBA00022833"/>
    </source>
</evidence>
<dbReference type="Gene3D" id="3.40.390.10">
    <property type="entry name" value="Collagenase (Catalytic Domain)"/>
    <property type="match status" value="1"/>
</dbReference>
<dbReference type="RefSeq" id="WP_310089968.1">
    <property type="nucleotide sequence ID" value="NZ_JAVDTT010000001.1"/>
</dbReference>
<feature type="compositionally biased region" description="Basic and acidic residues" evidence="8">
    <location>
        <begin position="663"/>
        <end position="674"/>
    </location>
</feature>
<accession>A0ABU1RMY5</accession>
<keyword evidence="7" id="KW-0482">Metalloprotease</keyword>
<evidence type="ECO:0000256" key="3">
    <source>
        <dbReference type="ARBA" id="ARBA00022670"/>
    </source>
</evidence>
<dbReference type="InterPro" id="IPR024079">
    <property type="entry name" value="MetalloPept_cat_dom_sf"/>
</dbReference>
<comment type="cofactor">
    <cofactor evidence="1">
        <name>Zn(2+)</name>
        <dbReference type="ChEBI" id="CHEBI:29105"/>
    </cofactor>
</comment>